<dbReference type="PANTHER" id="PTHR31876">
    <property type="entry name" value="COV-LIKE PROTEIN 1"/>
    <property type="match status" value="1"/>
</dbReference>
<dbReference type="AlphaFoldDB" id="A0A219B203"/>
<evidence type="ECO:0000313" key="3">
    <source>
        <dbReference type="EMBL" id="OWV32371.1"/>
    </source>
</evidence>
<keyword evidence="2" id="KW-0812">Transmembrane</keyword>
<keyword evidence="4" id="KW-1185">Reference proteome</keyword>
<feature type="transmembrane region" description="Helical" evidence="2">
    <location>
        <begin position="20"/>
        <end position="44"/>
    </location>
</feature>
<dbReference type="EMBL" id="NFZT01000001">
    <property type="protein sequence ID" value="OWV32371.1"/>
    <property type="molecule type" value="Genomic_DNA"/>
</dbReference>
<feature type="region of interest" description="Disordered" evidence="1">
    <location>
        <begin position="233"/>
        <end position="262"/>
    </location>
</feature>
<evidence type="ECO:0008006" key="5">
    <source>
        <dbReference type="Google" id="ProtNLM"/>
    </source>
</evidence>
<proteinExistence type="predicted"/>
<organism evidence="3 4">
    <name type="scientific">Pacificimonas flava</name>
    <dbReference type="NCBI Taxonomy" id="1234595"/>
    <lineage>
        <taxon>Bacteria</taxon>
        <taxon>Pseudomonadati</taxon>
        <taxon>Pseudomonadota</taxon>
        <taxon>Alphaproteobacteria</taxon>
        <taxon>Sphingomonadales</taxon>
        <taxon>Sphingosinicellaceae</taxon>
        <taxon>Pacificimonas</taxon>
    </lineage>
</organism>
<accession>A0A219B203</accession>
<evidence type="ECO:0000313" key="4">
    <source>
        <dbReference type="Proteomes" id="UP000198462"/>
    </source>
</evidence>
<dbReference type="PANTHER" id="PTHR31876:SF26">
    <property type="entry name" value="PROTEIN LIKE COV 2"/>
    <property type="match status" value="1"/>
</dbReference>
<evidence type="ECO:0000256" key="2">
    <source>
        <dbReference type="SAM" id="Phobius"/>
    </source>
</evidence>
<evidence type="ECO:0000256" key="1">
    <source>
        <dbReference type="SAM" id="MobiDB-lite"/>
    </source>
</evidence>
<keyword evidence="2" id="KW-1133">Transmembrane helix</keyword>
<name>A0A219B203_9SPHN</name>
<reference evidence="4" key="1">
    <citation type="submission" date="2017-05" db="EMBL/GenBank/DDBJ databases">
        <authorList>
            <person name="Lin X."/>
        </authorList>
    </citation>
    <scope>NUCLEOTIDE SEQUENCE [LARGE SCALE GENOMIC DNA]</scope>
    <source>
        <strain evidence="4">JLT2012</strain>
    </source>
</reference>
<dbReference type="InterPro" id="IPR007462">
    <property type="entry name" value="COV1-like"/>
</dbReference>
<sequence>MNKFRDPLKPPRRAPWRNSLDRHVGTFLTGLLFLLPIIITLMVLDWVVRQVAGLFGEDTILGSAIFGSSSLLFGDNVLGVWIMLALVVAGIWFVGRIFQREAQRSVQDRIESWVSRIPIIGSIYRPISQLTRMFGMREESELASMRPISCRFGGKDGVDVLALLASNTPVEVAGEPRMLVYMPSAPLPMTGALILVPPESVVRIDGIGVDDLLSYYISLGTVVPEGLSSMQLAPPEKAEDIVRRSQAEPGTGSGPNTQAGPS</sequence>
<dbReference type="Pfam" id="PF04367">
    <property type="entry name" value="DUF502"/>
    <property type="match status" value="1"/>
</dbReference>
<protein>
    <recommendedName>
        <fullName evidence="5">Transporter</fullName>
    </recommendedName>
</protein>
<gene>
    <name evidence="3" type="ORF">B5C34_02140</name>
</gene>
<feature type="compositionally biased region" description="Basic and acidic residues" evidence="1">
    <location>
        <begin position="236"/>
        <end position="246"/>
    </location>
</feature>
<dbReference type="Proteomes" id="UP000198462">
    <property type="component" value="Unassembled WGS sequence"/>
</dbReference>
<feature type="transmembrane region" description="Helical" evidence="2">
    <location>
        <begin position="78"/>
        <end position="98"/>
    </location>
</feature>
<dbReference type="RefSeq" id="WP_088711169.1">
    <property type="nucleotide sequence ID" value="NZ_NFZT01000001.1"/>
</dbReference>
<keyword evidence="2" id="KW-0472">Membrane</keyword>
<comment type="caution">
    <text evidence="3">The sequence shown here is derived from an EMBL/GenBank/DDBJ whole genome shotgun (WGS) entry which is preliminary data.</text>
</comment>
<dbReference type="OrthoDB" id="9780267at2"/>